<evidence type="ECO:0000313" key="8">
    <source>
        <dbReference type="Proteomes" id="UP001652394"/>
    </source>
</evidence>
<dbReference type="Pfam" id="PF04542">
    <property type="entry name" value="Sigma70_r2"/>
    <property type="match status" value="1"/>
</dbReference>
<evidence type="ECO:0000313" key="7">
    <source>
        <dbReference type="EMBL" id="MCU6748088.1"/>
    </source>
</evidence>
<dbReference type="RefSeq" id="WP_059067146.1">
    <property type="nucleotide sequence ID" value="NZ_JAOQJX010000016.1"/>
</dbReference>
<evidence type="ECO:0000256" key="2">
    <source>
        <dbReference type="ARBA" id="ARBA00023015"/>
    </source>
</evidence>
<evidence type="ECO:0000256" key="3">
    <source>
        <dbReference type="ARBA" id="ARBA00023082"/>
    </source>
</evidence>
<evidence type="ECO:0000259" key="6">
    <source>
        <dbReference type="Pfam" id="PF04542"/>
    </source>
</evidence>
<keyword evidence="3" id="KW-0731">Sigma factor</keyword>
<evidence type="ECO:0000256" key="5">
    <source>
        <dbReference type="ARBA" id="ARBA00023163"/>
    </source>
</evidence>
<dbReference type="InterPro" id="IPR036388">
    <property type="entry name" value="WH-like_DNA-bd_sf"/>
</dbReference>
<keyword evidence="5" id="KW-0804">Transcription</keyword>
<dbReference type="Gene3D" id="1.10.1740.10">
    <property type="match status" value="1"/>
</dbReference>
<comment type="similarity">
    <text evidence="1">Belongs to the sigma-70 factor family. ECF subfamily.</text>
</comment>
<gene>
    <name evidence="7" type="ORF">OCV51_10560</name>
</gene>
<dbReference type="PANTHER" id="PTHR43133">
    <property type="entry name" value="RNA POLYMERASE ECF-TYPE SIGMA FACTO"/>
    <property type="match status" value="1"/>
</dbReference>
<proteinExistence type="inferred from homology"/>
<dbReference type="InterPro" id="IPR007627">
    <property type="entry name" value="RNA_pol_sigma70_r2"/>
</dbReference>
<reference evidence="7 8" key="1">
    <citation type="journal article" date="2021" name="ISME Commun">
        <title>Automated analysis of genomic sequences facilitates high-throughput and comprehensive description of bacteria.</title>
        <authorList>
            <person name="Hitch T.C.A."/>
        </authorList>
    </citation>
    <scope>NUCLEOTIDE SEQUENCE [LARGE SCALE GENOMIC DNA]</scope>
    <source>
        <strain evidence="7 8">H2_18</strain>
    </source>
</reference>
<dbReference type="EMBL" id="JAOQJX010000016">
    <property type="protein sequence ID" value="MCU6748088.1"/>
    <property type="molecule type" value="Genomic_DNA"/>
</dbReference>
<dbReference type="Gene3D" id="1.10.10.10">
    <property type="entry name" value="Winged helix-like DNA-binding domain superfamily/Winged helix DNA-binding domain"/>
    <property type="match status" value="1"/>
</dbReference>
<keyword evidence="2" id="KW-0805">Transcription regulation</keyword>
<organism evidence="7 8">
    <name type="scientific">Faecalicatena acetigenes</name>
    <dbReference type="NCBI Taxonomy" id="2981790"/>
    <lineage>
        <taxon>Bacteria</taxon>
        <taxon>Bacillati</taxon>
        <taxon>Bacillota</taxon>
        <taxon>Clostridia</taxon>
        <taxon>Lachnospirales</taxon>
        <taxon>Lachnospiraceae</taxon>
        <taxon>Faecalicatena</taxon>
    </lineage>
</organism>
<sequence length="181" mass="21886">MLTGNHEFDEIYNKYKNLILKVAYKYSGDYNAAEDIAQNTFLQLYIHYHNMEKKNISSWLYTTAKNDALNYKRKIVREVYENEDDTVSILEQVRESTEDEYMKEVLETDRKELHEFIFLALMEKNQRWYEAIMLACYMKIPQAEIAEKMGISVEVLHSILHRAREWIKKNFEVEYKELNRF</sequence>
<dbReference type="InterPro" id="IPR039425">
    <property type="entry name" value="RNA_pol_sigma-70-like"/>
</dbReference>
<comment type="caution">
    <text evidence="7">The sequence shown here is derived from an EMBL/GenBank/DDBJ whole genome shotgun (WGS) entry which is preliminary data.</text>
</comment>
<evidence type="ECO:0000256" key="4">
    <source>
        <dbReference type="ARBA" id="ARBA00023125"/>
    </source>
</evidence>
<dbReference type="InterPro" id="IPR013324">
    <property type="entry name" value="RNA_pol_sigma_r3/r4-like"/>
</dbReference>
<dbReference type="PANTHER" id="PTHR43133:SF8">
    <property type="entry name" value="RNA POLYMERASE SIGMA FACTOR HI_1459-RELATED"/>
    <property type="match status" value="1"/>
</dbReference>
<dbReference type="InterPro" id="IPR014284">
    <property type="entry name" value="RNA_pol_sigma-70_dom"/>
</dbReference>
<dbReference type="NCBIfam" id="TIGR02937">
    <property type="entry name" value="sigma70-ECF"/>
    <property type="match status" value="1"/>
</dbReference>
<dbReference type="SUPFAM" id="SSF88946">
    <property type="entry name" value="Sigma2 domain of RNA polymerase sigma factors"/>
    <property type="match status" value="1"/>
</dbReference>
<feature type="domain" description="RNA polymerase sigma-70 region 2" evidence="6">
    <location>
        <begin position="11"/>
        <end position="74"/>
    </location>
</feature>
<dbReference type="Proteomes" id="UP001652394">
    <property type="component" value="Unassembled WGS sequence"/>
</dbReference>
<accession>A0ABT2TCS2</accession>
<protein>
    <submittedName>
        <fullName evidence="7">Sigma-70 family RNA polymerase sigma factor</fullName>
    </submittedName>
</protein>
<dbReference type="SUPFAM" id="SSF88659">
    <property type="entry name" value="Sigma3 and sigma4 domains of RNA polymerase sigma factors"/>
    <property type="match status" value="1"/>
</dbReference>
<keyword evidence="4" id="KW-0238">DNA-binding</keyword>
<evidence type="ECO:0000256" key="1">
    <source>
        <dbReference type="ARBA" id="ARBA00010641"/>
    </source>
</evidence>
<name>A0ABT2TCS2_9FIRM</name>
<keyword evidence="8" id="KW-1185">Reference proteome</keyword>
<dbReference type="InterPro" id="IPR013325">
    <property type="entry name" value="RNA_pol_sigma_r2"/>
</dbReference>